<reference evidence="2 3" key="1">
    <citation type="submission" date="2019-04" db="EMBL/GenBank/DDBJ databases">
        <authorList>
            <consortium name="DOE Joint Genome Institute"/>
            <person name="Mondo S."/>
            <person name="Kjaerbolling I."/>
            <person name="Vesth T."/>
            <person name="Frisvad J.C."/>
            <person name="Nybo J.L."/>
            <person name="Theobald S."/>
            <person name="Kildgaard S."/>
            <person name="Isbrandt T."/>
            <person name="Kuo A."/>
            <person name="Sato A."/>
            <person name="Lyhne E.K."/>
            <person name="Kogle M.E."/>
            <person name="Wiebenga A."/>
            <person name="Kun R.S."/>
            <person name="Lubbers R.J."/>
            <person name="Makela M.R."/>
            <person name="Barry K."/>
            <person name="Chovatia M."/>
            <person name="Clum A."/>
            <person name="Daum C."/>
            <person name="Haridas S."/>
            <person name="He G."/>
            <person name="LaButti K."/>
            <person name="Lipzen A."/>
            <person name="Riley R."/>
            <person name="Salamov A."/>
            <person name="Simmons B.A."/>
            <person name="Magnuson J.K."/>
            <person name="Henrissat B."/>
            <person name="Mortensen U.H."/>
            <person name="Larsen T.O."/>
            <person name="Devries R.P."/>
            <person name="Grigoriev I.V."/>
            <person name="Machida M."/>
            <person name="Baker S.E."/>
            <person name="Andersen M.R."/>
            <person name="Cantor M.N."/>
            <person name="Hua S.X."/>
        </authorList>
    </citation>
    <scope>NUCLEOTIDE SEQUENCE [LARGE SCALE GENOMIC DNA]</scope>
    <source>
        <strain evidence="2 3">CBS 119388</strain>
    </source>
</reference>
<evidence type="ECO:0000313" key="3">
    <source>
        <dbReference type="Proteomes" id="UP000325579"/>
    </source>
</evidence>
<dbReference type="EMBL" id="ML736773">
    <property type="protein sequence ID" value="KAE8403753.1"/>
    <property type="molecule type" value="Genomic_DNA"/>
</dbReference>
<accession>A0A5N7DCM7</accession>
<dbReference type="GeneID" id="43663360"/>
<sequence length="147" mass="17051">MFLSSRFYLSSAALLSFLLFSSYLLDYLFGFLCFIAFCSCTSSTHQCSVSPAVATDFFHVHLVVYSGHLSGPVDLDIPPAHLVHFIFRHWHNTDFPTPLRELEESQRGRKEKRKVITDHWDPPSKYHFQSFVRSTPHHRAFSSPFRL</sequence>
<name>A0A5N7DCM7_9EURO</name>
<gene>
    <name evidence="2" type="ORF">BDV37DRAFT_126960</name>
</gene>
<proteinExistence type="predicted"/>
<keyword evidence="3" id="KW-1185">Reference proteome</keyword>
<protein>
    <submittedName>
        <fullName evidence="2">Uncharacterized protein</fullName>
    </submittedName>
</protein>
<dbReference type="AlphaFoldDB" id="A0A5N7DCM7"/>
<keyword evidence="1" id="KW-0812">Transmembrane</keyword>
<evidence type="ECO:0000256" key="1">
    <source>
        <dbReference type="SAM" id="Phobius"/>
    </source>
</evidence>
<organism evidence="2 3">
    <name type="scientific">Aspergillus pseudonomiae</name>
    <dbReference type="NCBI Taxonomy" id="1506151"/>
    <lineage>
        <taxon>Eukaryota</taxon>
        <taxon>Fungi</taxon>
        <taxon>Dikarya</taxon>
        <taxon>Ascomycota</taxon>
        <taxon>Pezizomycotina</taxon>
        <taxon>Eurotiomycetes</taxon>
        <taxon>Eurotiomycetidae</taxon>
        <taxon>Eurotiales</taxon>
        <taxon>Aspergillaceae</taxon>
        <taxon>Aspergillus</taxon>
        <taxon>Aspergillus subgen. Circumdati</taxon>
    </lineage>
</organism>
<dbReference type="RefSeq" id="XP_031941072.1">
    <property type="nucleotide sequence ID" value="XM_032078669.1"/>
</dbReference>
<keyword evidence="1" id="KW-1133">Transmembrane helix</keyword>
<feature type="transmembrane region" description="Helical" evidence="1">
    <location>
        <begin position="12"/>
        <end position="37"/>
    </location>
</feature>
<keyword evidence="1" id="KW-0472">Membrane</keyword>
<evidence type="ECO:0000313" key="2">
    <source>
        <dbReference type="EMBL" id="KAE8403753.1"/>
    </source>
</evidence>
<dbReference type="Proteomes" id="UP000325579">
    <property type="component" value="Unassembled WGS sequence"/>
</dbReference>